<organism evidence="2">
    <name type="scientific">uncultured Thermomicrobiales bacterium</name>
    <dbReference type="NCBI Taxonomy" id="1645740"/>
    <lineage>
        <taxon>Bacteria</taxon>
        <taxon>Pseudomonadati</taxon>
        <taxon>Thermomicrobiota</taxon>
        <taxon>Thermomicrobia</taxon>
        <taxon>Thermomicrobiales</taxon>
        <taxon>environmental samples</taxon>
    </lineage>
</organism>
<feature type="non-terminal residue" evidence="2">
    <location>
        <position position="1"/>
    </location>
</feature>
<feature type="region of interest" description="Disordered" evidence="1">
    <location>
        <begin position="1"/>
        <end position="47"/>
    </location>
</feature>
<proteinExistence type="predicted"/>
<dbReference type="EMBL" id="CADCWL010000061">
    <property type="protein sequence ID" value="CAA9558106.1"/>
    <property type="molecule type" value="Genomic_DNA"/>
</dbReference>
<feature type="compositionally biased region" description="Polar residues" evidence="1">
    <location>
        <begin position="1"/>
        <end position="11"/>
    </location>
</feature>
<evidence type="ECO:0000313" key="2">
    <source>
        <dbReference type="EMBL" id="CAA9558106.1"/>
    </source>
</evidence>
<accession>A0A6J4UQR3</accession>
<protein>
    <submittedName>
        <fullName evidence="2">Uncharacterized protein</fullName>
    </submittedName>
</protein>
<reference evidence="2" key="1">
    <citation type="submission" date="2020-02" db="EMBL/GenBank/DDBJ databases">
        <authorList>
            <person name="Meier V. D."/>
        </authorList>
    </citation>
    <scope>NUCLEOTIDE SEQUENCE</scope>
    <source>
        <strain evidence="2">AVDCRST_MAG19</strain>
    </source>
</reference>
<dbReference type="AlphaFoldDB" id="A0A6J4UQR3"/>
<feature type="non-terminal residue" evidence="2">
    <location>
        <position position="47"/>
    </location>
</feature>
<name>A0A6J4UQR3_9BACT</name>
<sequence length="47" mass="4493">GWSGARVSTPTPADGHAPSSCSTERGARPGAASSPSPPTLGAAQCCP</sequence>
<gene>
    <name evidence="2" type="ORF">AVDCRST_MAG19-1399</name>
</gene>
<evidence type="ECO:0000256" key="1">
    <source>
        <dbReference type="SAM" id="MobiDB-lite"/>
    </source>
</evidence>